<evidence type="ECO:0000259" key="1">
    <source>
        <dbReference type="Pfam" id="PF19935"/>
    </source>
</evidence>
<feature type="domain" description="DUF6398" evidence="1">
    <location>
        <begin position="19"/>
        <end position="124"/>
    </location>
</feature>
<sequence length="170" mass="19169">MPRKQSESVPGALEPVYAAIVNLTESICQQHLNSDYAALARQLAATLARKRPSPIMRGKPEIWACGILYALGTVNFLFDKTQTPHLRVDELCAVCGVSKSTGENKAKLIRDLLKMYPLEPKWCLPCHVDDNPMIWMLQVDGMIVDIRRMSREFQVIAYEKGLIPFIPADR</sequence>
<dbReference type="HOGENOM" id="CLU_127462_1_0_10"/>
<evidence type="ECO:0000313" key="3">
    <source>
        <dbReference type="Proteomes" id="UP000002724"/>
    </source>
</evidence>
<dbReference type="KEGG" id="pph:Ppha_0882"/>
<dbReference type="STRING" id="324925.Ppha_0882"/>
<reference evidence="2 3" key="1">
    <citation type="submission" date="2008-06" db="EMBL/GenBank/DDBJ databases">
        <title>Complete sequence of Pelodictyon phaeoclathratiforme BU-1.</title>
        <authorList>
            <consortium name="US DOE Joint Genome Institute"/>
            <person name="Lucas S."/>
            <person name="Copeland A."/>
            <person name="Lapidus A."/>
            <person name="Glavina del Rio T."/>
            <person name="Dalin E."/>
            <person name="Tice H."/>
            <person name="Bruce D."/>
            <person name="Goodwin L."/>
            <person name="Pitluck S."/>
            <person name="Schmutz J."/>
            <person name="Larimer F."/>
            <person name="Land M."/>
            <person name="Hauser L."/>
            <person name="Kyrpides N."/>
            <person name="Mikhailova N."/>
            <person name="Liu Z."/>
            <person name="Li T."/>
            <person name="Zhao F."/>
            <person name="Overmann J."/>
            <person name="Bryant D.A."/>
            <person name="Richardson P."/>
        </authorList>
    </citation>
    <scope>NUCLEOTIDE SEQUENCE [LARGE SCALE GENOMIC DNA]</scope>
    <source>
        <strain evidence="3">DSM 5477 / BU-1</strain>
    </source>
</reference>
<evidence type="ECO:0000313" key="2">
    <source>
        <dbReference type="EMBL" id="ACF43170.1"/>
    </source>
</evidence>
<proteinExistence type="predicted"/>
<dbReference type="EMBL" id="CP001110">
    <property type="protein sequence ID" value="ACF43170.1"/>
    <property type="molecule type" value="Genomic_DNA"/>
</dbReference>
<dbReference type="InterPro" id="IPR045651">
    <property type="entry name" value="DUF6398"/>
</dbReference>
<dbReference type="RefSeq" id="WP_012507665.1">
    <property type="nucleotide sequence ID" value="NC_011060.1"/>
</dbReference>
<dbReference type="AlphaFoldDB" id="B4SF23"/>
<name>B4SF23_PELPB</name>
<organism evidence="2 3">
    <name type="scientific">Pelodictyon phaeoclathratiforme (strain DSM 5477 / BU-1)</name>
    <dbReference type="NCBI Taxonomy" id="324925"/>
    <lineage>
        <taxon>Bacteria</taxon>
        <taxon>Pseudomonadati</taxon>
        <taxon>Chlorobiota</taxon>
        <taxon>Chlorobiia</taxon>
        <taxon>Chlorobiales</taxon>
        <taxon>Chlorobiaceae</taxon>
        <taxon>Chlorobium/Pelodictyon group</taxon>
        <taxon>Pelodictyon</taxon>
    </lineage>
</organism>
<gene>
    <name evidence="2" type="ordered locus">Ppha_0882</name>
</gene>
<dbReference type="eggNOG" id="ENOG502ZASW">
    <property type="taxonomic scope" value="Bacteria"/>
</dbReference>
<accession>B4SF23</accession>
<keyword evidence="3" id="KW-1185">Reference proteome</keyword>
<protein>
    <recommendedName>
        <fullName evidence="1">DUF6398 domain-containing protein</fullName>
    </recommendedName>
</protein>
<dbReference type="OrthoDB" id="6399948at2"/>
<dbReference type="Pfam" id="PF19935">
    <property type="entry name" value="DUF6398"/>
    <property type="match status" value="1"/>
</dbReference>
<dbReference type="Proteomes" id="UP000002724">
    <property type="component" value="Chromosome"/>
</dbReference>